<sequence length="340" mass="36549">MASPPHVPTLNIPRKRPSVSSVGSANKKRKPSNLRNSFAPETELGGSPLRFSRSPSVDSVATTSVVNGGGGGRKKGRGRGGDGGSATGSMRGGKGGSEGRSMTGAMGEVGDRGDEGEDDDDDEEGEGMDAVLEGGIGTEAARKQEKENERILMEAMSENQSNRYAIYRRIKLKKEIVRKITNQTLSQSVPQPVIITVGSYTKSFIGELIDRALTVRDEWAASRTHLPNPNIPLPVLQNALNAPKGYKPDAKPSLQDFQAAGVWQGSVGKEESFWKEVANDTGLSERLQMRDKGPLTPAHLREALRRYKRDRDGGGAGVAGMSLEGVERARARLGGRKLFR</sequence>
<organism evidence="1 2">
    <name type="scientific">Lindgomyces ingoldianus</name>
    <dbReference type="NCBI Taxonomy" id="673940"/>
    <lineage>
        <taxon>Eukaryota</taxon>
        <taxon>Fungi</taxon>
        <taxon>Dikarya</taxon>
        <taxon>Ascomycota</taxon>
        <taxon>Pezizomycotina</taxon>
        <taxon>Dothideomycetes</taxon>
        <taxon>Pleosporomycetidae</taxon>
        <taxon>Pleosporales</taxon>
        <taxon>Lindgomycetaceae</taxon>
        <taxon>Lindgomyces</taxon>
    </lineage>
</organism>
<evidence type="ECO:0000313" key="1">
    <source>
        <dbReference type="EMBL" id="KAF2476955.1"/>
    </source>
</evidence>
<comment type="caution">
    <text evidence="1">The sequence shown here is derived from an EMBL/GenBank/DDBJ whole genome shotgun (WGS) entry which is preliminary data.</text>
</comment>
<proteinExistence type="predicted"/>
<keyword evidence="2" id="KW-1185">Reference proteome</keyword>
<protein>
    <submittedName>
        <fullName evidence="1">Uncharacterized protein</fullName>
    </submittedName>
</protein>
<evidence type="ECO:0000313" key="2">
    <source>
        <dbReference type="Proteomes" id="UP000799755"/>
    </source>
</evidence>
<name>A0ACB6RD31_9PLEO</name>
<gene>
    <name evidence="1" type="ORF">BDR25DRAFT_339043</name>
</gene>
<dbReference type="Proteomes" id="UP000799755">
    <property type="component" value="Unassembled WGS sequence"/>
</dbReference>
<accession>A0ACB6RD31</accession>
<dbReference type="EMBL" id="MU003493">
    <property type="protein sequence ID" value="KAF2476955.1"/>
    <property type="molecule type" value="Genomic_DNA"/>
</dbReference>
<reference evidence="1" key="1">
    <citation type="journal article" date="2020" name="Stud. Mycol.">
        <title>101 Dothideomycetes genomes: a test case for predicting lifestyles and emergence of pathogens.</title>
        <authorList>
            <person name="Haridas S."/>
            <person name="Albert R."/>
            <person name="Binder M."/>
            <person name="Bloem J."/>
            <person name="Labutti K."/>
            <person name="Salamov A."/>
            <person name="Andreopoulos B."/>
            <person name="Baker S."/>
            <person name="Barry K."/>
            <person name="Bills G."/>
            <person name="Bluhm B."/>
            <person name="Cannon C."/>
            <person name="Castanera R."/>
            <person name="Culley D."/>
            <person name="Daum C."/>
            <person name="Ezra D."/>
            <person name="Gonzalez J."/>
            <person name="Henrissat B."/>
            <person name="Kuo A."/>
            <person name="Liang C."/>
            <person name="Lipzen A."/>
            <person name="Lutzoni F."/>
            <person name="Magnuson J."/>
            <person name="Mondo S."/>
            <person name="Nolan M."/>
            <person name="Ohm R."/>
            <person name="Pangilinan J."/>
            <person name="Park H.-J."/>
            <person name="Ramirez L."/>
            <person name="Alfaro M."/>
            <person name="Sun H."/>
            <person name="Tritt A."/>
            <person name="Yoshinaga Y."/>
            <person name="Zwiers L.-H."/>
            <person name="Turgeon B."/>
            <person name="Goodwin S."/>
            <person name="Spatafora J."/>
            <person name="Crous P."/>
            <person name="Grigoriev I."/>
        </authorList>
    </citation>
    <scope>NUCLEOTIDE SEQUENCE</scope>
    <source>
        <strain evidence="1">ATCC 200398</strain>
    </source>
</reference>